<keyword evidence="2" id="KW-0067">ATP-binding</keyword>
<dbReference type="GO" id="GO:0005524">
    <property type="term" value="F:ATP binding"/>
    <property type="evidence" value="ECO:0007669"/>
    <property type="project" value="UniProtKB-KW"/>
</dbReference>
<dbReference type="PANTHER" id="PTHR43581">
    <property type="entry name" value="ATP/GTP PHOSPHATASE"/>
    <property type="match status" value="1"/>
</dbReference>
<dbReference type="SUPFAM" id="SSF52540">
    <property type="entry name" value="P-loop containing nucleoside triphosphate hydrolases"/>
    <property type="match status" value="1"/>
</dbReference>
<dbReference type="AlphaFoldDB" id="A0A176S4X2"/>
<evidence type="ECO:0000313" key="3">
    <source>
        <dbReference type="Proteomes" id="UP000076962"/>
    </source>
</evidence>
<name>A0A176S4X2_9GAMM</name>
<dbReference type="PATRIC" id="fig|1003181.4.peg.1569"/>
<feature type="domain" description="ATPase AAA-type core" evidence="1">
    <location>
        <begin position="25"/>
        <end position="279"/>
    </location>
</feature>
<evidence type="ECO:0000259" key="1">
    <source>
        <dbReference type="Pfam" id="PF13304"/>
    </source>
</evidence>
<reference evidence="2 3" key="1">
    <citation type="submission" date="2016-05" db="EMBL/GenBank/DDBJ databases">
        <title>Single-cell genome of chain-forming Candidatus Thiomargarita nelsonii and comparison to other large sulfur-oxidizing bacteria.</title>
        <authorList>
            <person name="Winkel M."/>
            <person name="Salman V."/>
            <person name="Woyke T."/>
            <person name="Schulz-Vogt H."/>
            <person name="Richter M."/>
            <person name="Flood B."/>
            <person name="Bailey J."/>
            <person name="Amann R."/>
            <person name="Mussmann M."/>
        </authorList>
    </citation>
    <scope>NUCLEOTIDE SEQUENCE [LARGE SCALE GENOMIC DNA]</scope>
    <source>
        <strain evidence="2 3">THI036</strain>
    </source>
</reference>
<dbReference type="InterPro" id="IPR027417">
    <property type="entry name" value="P-loop_NTPase"/>
</dbReference>
<dbReference type="InterPro" id="IPR051396">
    <property type="entry name" value="Bact_Antivir_Def_Nuclease"/>
</dbReference>
<dbReference type="Pfam" id="PF13304">
    <property type="entry name" value="AAA_21"/>
    <property type="match status" value="1"/>
</dbReference>
<keyword evidence="2" id="KW-0547">Nucleotide-binding</keyword>
<organism evidence="2 3">
    <name type="scientific">Candidatus Thiomargarita nelsonii</name>
    <dbReference type="NCBI Taxonomy" id="1003181"/>
    <lineage>
        <taxon>Bacteria</taxon>
        <taxon>Pseudomonadati</taxon>
        <taxon>Pseudomonadota</taxon>
        <taxon>Gammaproteobacteria</taxon>
        <taxon>Thiotrichales</taxon>
        <taxon>Thiotrichaceae</taxon>
        <taxon>Thiomargarita</taxon>
    </lineage>
</organism>
<comment type="caution">
    <text evidence="2">The sequence shown here is derived from an EMBL/GenBank/DDBJ whole genome shotgun (WGS) entry which is preliminary data.</text>
</comment>
<dbReference type="Proteomes" id="UP000076962">
    <property type="component" value="Unassembled WGS sequence"/>
</dbReference>
<evidence type="ECO:0000313" key="2">
    <source>
        <dbReference type="EMBL" id="OAD23055.1"/>
    </source>
</evidence>
<dbReference type="PANTHER" id="PTHR43581:SF2">
    <property type="entry name" value="EXCINUCLEASE ATPASE SUBUNIT"/>
    <property type="match status" value="1"/>
</dbReference>
<protein>
    <submittedName>
        <fullName evidence="2">ATP-binding protein</fullName>
    </submittedName>
</protein>
<keyword evidence="3" id="KW-1185">Reference proteome</keyword>
<dbReference type="Gene3D" id="3.40.50.300">
    <property type="entry name" value="P-loop containing nucleotide triphosphate hydrolases"/>
    <property type="match status" value="1"/>
</dbReference>
<dbReference type="EMBL" id="LUTY01000582">
    <property type="protein sequence ID" value="OAD23055.1"/>
    <property type="molecule type" value="Genomic_DNA"/>
</dbReference>
<sequence>MKIKDLSITNFTAFEQAKFNFCDGINVLIGANGTGKTHAMKAMYAVVPTSSDWNKIFNIKNINNLIINHNDENENIAFCKDIDITQELIYKGISFHKTSLEGIKAEIKLSISKSEEVSPIYLPTIEMLSIYDHFFATYERREIPYDRICYDLALALNAAVLRKTHADYQSVEPIINNLQQIITGSENQEKDVVVKESEHFYFNFNGNKLDVNLVADGYRKLGTLFYLLRNGSLTTNSILFWDEPEANLNPKLIVKVAKVLQALTATGMQIFIATHDYLLSHELSLLAEYPDENPIALKFFSLYKHNEQSSVIVEEGQTLADIAHNPILEEFAAHYDREVELFSN</sequence>
<proteinExistence type="predicted"/>
<gene>
    <name evidence="2" type="ORF">THIOM_001121</name>
</gene>
<dbReference type="InterPro" id="IPR003959">
    <property type="entry name" value="ATPase_AAA_core"/>
</dbReference>
<accession>A0A176S4X2</accession>
<dbReference type="GO" id="GO:0016887">
    <property type="term" value="F:ATP hydrolysis activity"/>
    <property type="evidence" value="ECO:0007669"/>
    <property type="project" value="InterPro"/>
</dbReference>